<dbReference type="PANTHER" id="PTHR11584:SF332">
    <property type="entry name" value="MITOGEN-ACTIVATED PROTEIN KINASE KINASE KINASE 5"/>
    <property type="match status" value="1"/>
</dbReference>
<dbReference type="Proteomes" id="UP001266305">
    <property type="component" value="Unassembled WGS sequence"/>
</dbReference>
<organism evidence="7 8">
    <name type="scientific">Saguinus oedipus</name>
    <name type="common">Cotton-top tamarin</name>
    <name type="synonym">Oedipomidas oedipus</name>
    <dbReference type="NCBI Taxonomy" id="9490"/>
    <lineage>
        <taxon>Eukaryota</taxon>
        <taxon>Metazoa</taxon>
        <taxon>Chordata</taxon>
        <taxon>Craniata</taxon>
        <taxon>Vertebrata</taxon>
        <taxon>Euteleostomi</taxon>
        <taxon>Mammalia</taxon>
        <taxon>Eutheria</taxon>
        <taxon>Euarchontoglires</taxon>
        <taxon>Primates</taxon>
        <taxon>Haplorrhini</taxon>
        <taxon>Platyrrhini</taxon>
        <taxon>Cebidae</taxon>
        <taxon>Callitrichinae</taxon>
        <taxon>Saguinus</taxon>
    </lineage>
</organism>
<keyword evidence="8" id="KW-1185">Reference proteome</keyword>
<keyword evidence="1" id="KW-0723">Serine/threonine-protein kinase</keyword>
<gene>
    <name evidence="7" type="primary">MAP3K5_2</name>
    <name evidence="7" type="ORF">P7K49_008655</name>
</gene>
<keyword evidence="4 7" id="KW-0418">Kinase</keyword>
<feature type="domain" description="Protein kinase" evidence="6">
    <location>
        <begin position="1"/>
        <end position="120"/>
    </location>
</feature>
<evidence type="ECO:0000313" key="8">
    <source>
        <dbReference type="Proteomes" id="UP001266305"/>
    </source>
</evidence>
<evidence type="ECO:0000256" key="1">
    <source>
        <dbReference type="ARBA" id="ARBA00022527"/>
    </source>
</evidence>
<evidence type="ECO:0000256" key="3">
    <source>
        <dbReference type="ARBA" id="ARBA00022741"/>
    </source>
</evidence>
<proteinExistence type="predicted"/>
<dbReference type="SMART" id="SM00220">
    <property type="entry name" value="S_TKc"/>
    <property type="match status" value="1"/>
</dbReference>
<accession>A0ABQ9VYC1</accession>
<protein>
    <submittedName>
        <fullName evidence="7">Mitogen-activated protein kinase kinase kinase 5</fullName>
    </submittedName>
</protein>
<dbReference type="PROSITE" id="PS50011">
    <property type="entry name" value="PROTEIN_KINASE_DOM"/>
    <property type="match status" value="1"/>
</dbReference>
<dbReference type="Pfam" id="PF00069">
    <property type="entry name" value="Pkinase"/>
    <property type="match status" value="1"/>
</dbReference>
<name>A0ABQ9VYC1_SAGOE</name>
<keyword evidence="5" id="KW-0067">ATP-binding</keyword>
<dbReference type="InterPro" id="IPR046873">
    <property type="entry name" value="HisK-N-like"/>
</dbReference>
<evidence type="ECO:0000256" key="2">
    <source>
        <dbReference type="ARBA" id="ARBA00022679"/>
    </source>
</evidence>
<dbReference type="PANTHER" id="PTHR11584">
    <property type="entry name" value="SERINE/THREONINE PROTEIN KINASE"/>
    <property type="match status" value="1"/>
</dbReference>
<dbReference type="InterPro" id="IPR011009">
    <property type="entry name" value="Kinase-like_dom_sf"/>
</dbReference>
<dbReference type="Pfam" id="PF20302">
    <property type="entry name" value="HisK-N-like"/>
    <property type="match status" value="1"/>
</dbReference>
<evidence type="ECO:0000256" key="5">
    <source>
        <dbReference type="ARBA" id="ARBA00022840"/>
    </source>
</evidence>
<sequence>MKCRCSGTLQYMAPEIIDKGPRGYGKAADIWSLGCTIIEMATGKPPFYELGEPQAAMFKDTAGRKMSSVTKPERAVGMFKVHPEIPESMSAEAKAFILKCFEPDPDKRACANDLLVDEFLKVSSKKKKTQPKLSALSAGSNAWAPEAALHCHEVSPAVLGNLLTSLALARGTRNIAMPQMVPDAACMDLLRCLLKIKMPGPSQNMELLSSSTTSPDLHHFLPTHVASPLTHELLKKLSPSLKDQQSISLPVPVLVEDTSSSSEYGSVSPDTELKVDPFCFKTRAKSCGERDVKGIRTLFLGIPDENFEDHSAPPSPEEKDSGFFMLRKDSERRATLHRILTEDQDKIVRNLMESLAQVNPLPGASFPNLYLRILPMS</sequence>
<reference evidence="7 8" key="1">
    <citation type="submission" date="2023-05" db="EMBL/GenBank/DDBJ databases">
        <title>B98-5 Cell Line De Novo Hybrid Assembly: An Optical Mapping Approach.</title>
        <authorList>
            <person name="Kananen K."/>
            <person name="Auerbach J.A."/>
            <person name="Kautto E."/>
            <person name="Blachly J.S."/>
        </authorList>
    </citation>
    <scope>NUCLEOTIDE SEQUENCE [LARGE SCALE GENOMIC DNA]</scope>
    <source>
        <strain evidence="7">B95-8</strain>
        <tissue evidence="7">Cell line</tissue>
    </source>
</reference>
<evidence type="ECO:0000313" key="7">
    <source>
        <dbReference type="EMBL" id="KAK2114389.1"/>
    </source>
</evidence>
<evidence type="ECO:0000256" key="4">
    <source>
        <dbReference type="ARBA" id="ARBA00022777"/>
    </source>
</evidence>
<keyword evidence="2" id="KW-0808">Transferase</keyword>
<keyword evidence="3" id="KW-0547">Nucleotide-binding</keyword>
<evidence type="ECO:0000259" key="6">
    <source>
        <dbReference type="PROSITE" id="PS50011"/>
    </source>
</evidence>
<dbReference type="GO" id="GO:0016301">
    <property type="term" value="F:kinase activity"/>
    <property type="evidence" value="ECO:0007669"/>
    <property type="project" value="UniProtKB-KW"/>
</dbReference>
<dbReference type="SUPFAM" id="SSF56112">
    <property type="entry name" value="Protein kinase-like (PK-like)"/>
    <property type="match status" value="1"/>
</dbReference>
<dbReference type="EMBL" id="JASSZA010000004">
    <property type="protein sequence ID" value="KAK2114389.1"/>
    <property type="molecule type" value="Genomic_DNA"/>
</dbReference>
<dbReference type="Gene3D" id="1.10.510.10">
    <property type="entry name" value="Transferase(Phosphotransferase) domain 1"/>
    <property type="match status" value="1"/>
</dbReference>
<dbReference type="InterPro" id="IPR000719">
    <property type="entry name" value="Prot_kinase_dom"/>
</dbReference>
<comment type="caution">
    <text evidence="7">The sequence shown here is derived from an EMBL/GenBank/DDBJ whole genome shotgun (WGS) entry which is preliminary data.</text>
</comment>